<dbReference type="Proteomes" id="UP000007014">
    <property type="component" value="Chromosome 8"/>
</dbReference>
<gene>
    <name evidence="10" type="ORF">CYME_CMH158C</name>
</gene>
<dbReference type="HOGENOM" id="CLU_034705_1_0_1"/>
<dbReference type="InterPro" id="IPR012936">
    <property type="entry name" value="Erv_C"/>
</dbReference>
<dbReference type="AlphaFoldDB" id="M1UQN9"/>
<dbReference type="PANTHER" id="PTHR10984">
    <property type="entry name" value="ENDOPLASMIC RETICULUM-GOLGI INTERMEDIATE COMPARTMENT PROTEIN"/>
    <property type="match status" value="1"/>
</dbReference>
<keyword evidence="3 7" id="KW-0812">Transmembrane</keyword>
<sequence>MDGLWARKDGGNGLVDEQGLRAPLSGGLGWESRMRSRWNDWLRKLDVYPKTVEDVRLRSVTGGIIALFSYICIGILVVSEFLRWLQPQLHSNVLVDARSILDTEPITVDLGIDLLAVGCDEFSLDALTANGAQLPNSVVELRKRPLDASGQPVIFPRGAFGRSRLRNERGGVAPAPQALTEDPPNTQQLEGRVSQEVRAQLKQYREEAIAFRDRLAALNKTGVAYCGSCYGAVPQTDQVGEANQITSGVCCNTCDEIRVLYEERNWAFDQVLRTAEQCAEKRYLTLLHEAGRVQSGGCRVSARLQLPRVAGNFHFAPGKGHTHRMGHHVHSVDDQLLHRTYNFSHRIRHLRFGPLFPHQQNPLDGAMRILEQPPPGSPFGNMVLYYCKLIPTTYRRDRQRGDALRSMEYAAADLTQSSEQDRVGITHSTGALPGIFFFYEPQPLQIAYFEGRMYGLLHFIVQLCAIVGGVFTVSSMIDRFVFGAGTFIRAQKRRLGKLG</sequence>
<keyword evidence="4 7" id="KW-1133">Transmembrane helix</keyword>
<proteinExistence type="inferred from homology"/>
<evidence type="ECO:0000256" key="5">
    <source>
        <dbReference type="ARBA" id="ARBA00023136"/>
    </source>
</evidence>
<evidence type="ECO:0000256" key="6">
    <source>
        <dbReference type="SAM" id="Coils"/>
    </source>
</evidence>
<feature type="transmembrane region" description="Helical" evidence="7">
    <location>
        <begin position="60"/>
        <end position="82"/>
    </location>
</feature>
<evidence type="ECO:0000256" key="3">
    <source>
        <dbReference type="ARBA" id="ARBA00022692"/>
    </source>
</evidence>
<dbReference type="GO" id="GO:0030134">
    <property type="term" value="C:COPII-coated ER to Golgi transport vesicle"/>
    <property type="evidence" value="ECO:0007669"/>
    <property type="project" value="TreeGrafter"/>
</dbReference>
<dbReference type="PANTHER" id="PTHR10984:SF25">
    <property type="entry name" value="ENDOPLASMIC RETICULUM-GOLGI INTERMEDIATE COMPARTMENT PROTEIN 3"/>
    <property type="match status" value="1"/>
</dbReference>
<evidence type="ECO:0000259" key="9">
    <source>
        <dbReference type="Pfam" id="PF13850"/>
    </source>
</evidence>
<evidence type="ECO:0008006" key="12">
    <source>
        <dbReference type="Google" id="ProtNLM"/>
    </source>
</evidence>
<evidence type="ECO:0000256" key="7">
    <source>
        <dbReference type="SAM" id="Phobius"/>
    </source>
</evidence>
<reference evidence="10 11" key="1">
    <citation type="journal article" date="2004" name="Nature">
        <title>Genome sequence of the ultrasmall unicellular red alga Cyanidioschyzon merolae 10D.</title>
        <authorList>
            <person name="Matsuzaki M."/>
            <person name="Misumi O."/>
            <person name="Shin-i T."/>
            <person name="Maruyama S."/>
            <person name="Takahara M."/>
            <person name="Miyagishima S."/>
            <person name="Mori T."/>
            <person name="Nishida K."/>
            <person name="Yagisawa F."/>
            <person name="Nishida K."/>
            <person name="Yoshida Y."/>
            <person name="Nishimura Y."/>
            <person name="Nakao S."/>
            <person name="Kobayashi T."/>
            <person name="Momoyama Y."/>
            <person name="Higashiyama T."/>
            <person name="Minoda A."/>
            <person name="Sano M."/>
            <person name="Nomoto H."/>
            <person name="Oishi K."/>
            <person name="Hayashi H."/>
            <person name="Ohta F."/>
            <person name="Nishizaka S."/>
            <person name="Haga S."/>
            <person name="Miura S."/>
            <person name="Morishita T."/>
            <person name="Kabeya Y."/>
            <person name="Terasawa K."/>
            <person name="Suzuki Y."/>
            <person name="Ishii Y."/>
            <person name="Asakawa S."/>
            <person name="Takano H."/>
            <person name="Ohta N."/>
            <person name="Kuroiwa H."/>
            <person name="Tanaka K."/>
            <person name="Shimizu N."/>
            <person name="Sugano S."/>
            <person name="Sato N."/>
            <person name="Nozaki H."/>
            <person name="Ogasawara N."/>
            <person name="Kohara Y."/>
            <person name="Kuroiwa T."/>
        </authorList>
    </citation>
    <scope>NUCLEOTIDE SEQUENCE [LARGE SCALE GENOMIC DNA]</scope>
    <source>
        <strain evidence="10 11">10D</strain>
    </source>
</reference>
<feature type="transmembrane region" description="Helical" evidence="7">
    <location>
        <begin position="456"/>
        <end position="477"/>
    </location>
</feature>
<dbReference type="GO" id="GO:0005783">
    <property type="term" value="C:endoplasmic reticulum"/>
    <property type="evidence" value="ECO:0007669"/>
    <property type="project" value="TreeGrafter"/>
</dbReference>
<dbReference type="InterPro" id="IPR039542">
    <property type="entry name" value="Erv_N"/>
</dbReference>
<keyword evidence="6" id="KW-0175">Coiled coil</keyword>
<dbReference type="GO" id="GO:0016020">
    <property type="term" value="C:membrane"/>
    <property type="evidence" value="ECO:0007669"/>
    <property type="project" value="UniProtKB-SubCell"/>
</dbReference>
<evidence type="ECO:0000259" key="8">
    <source>
        <dbReference type="Pfam" id="PF07970"/>
    </source>
</evidence>
<dbReference type="Gramene" id="CMH158CT">
    <property type="protein sequence ID" value="CMH158CT"/>
    <property type="gene ID" value="CMH158C"/>
</dbReference>
<dbReference type="OrthoDB" id="270930at2759"/>
<keyword evidence="5 7" id="KW-0472">Membrane</keyword>
<dbReference type="Pfam" id="PF13850">
    <property type="entry name" value="ERGIC_N"/>
    <property type="match status" value="1"/>
</dbReference>
<comment type="similarity">
    <text evidence="2">Belongs to the ERGIC family.</text>
</comment>
<evidence type="ECO:0000313" key="10">
    <source>
        <dbReference type="EMBL" id="BAM79826.1"/>
    </source>
</evidence>
<reference evidence="10 11" key="2">
    <citation type="journal article" date="2007" name="BMC Biol.">
        <title>A 100%-complete sequence reveals unusually simple genomic features in the hot-spring red alga Cyanidioschyzon merolae.</title>
        <authorList>
            <person name="Nozaki H."/>
            <person name="Takano H."/>
            <person name="Misumi O."/>
            <person name="Terasawa K."/>
            <person name="Matsuzaki M."/>
            <person name="Maruyama S."/>
            <person name="Nishida K."/>
            <person name="Yagisawa F."/>
            <person name="Yoshida Y."/>
            <person name="Fujiwara T."/>
            <person name="Takio S."/>
            <person name="Tamura K."/>
            <person name="Chung S.J."/>
            <person name="Nakamura S."/>
            <person name="Kuroiwa H."/>
            <person name="Tanaka K."/>
            <person name="Sato N."/>
            <person name="Kuroiwa T."/>
        </authorList>
    </citation>
    <scope>NUCLEOTIDE SEQUENCE [LARGE SCALE GENOMIC DNA]</scope>
    <source>
        <strain evidence="10 11">10D</strain>
    </source>
</reference>
<dbReference type="GeneID" id="16993485"/>
<dbReference type="KEGG" id="cme:CYME_CMH158C"/>
<evidence type="ECO:0000256" key="1">
    <source>
        <dbReference type="ARBA" id="ARBA00004141"/>
    </source>
</evidence>
<feature type="domain" description="Endoplasmic reticulum vesicle transporter C-terminal" evidence="8">
    <location>
        <begin position="229"/>
        <end position="478"/>
    </location>
</feature>
<feature type="coiled-coil region" evidence="6">
    <location>
        <begin position="194"/>
        <end position="221"/>
    </location>
</feature>
<dbReference type="Pfam" id="PF07970">
    <property type="entry name" value="COPIIcoated_ERV"/>
    <property type="match status" value="1"/>
</dbReference>
<evidence type="ECO:0000256" key="4">
    <source>
        <dbReference type="ARBA" id="ARBA00022989"/>
    </source>
</evidence>
<feature type="domain" description="Endoplasmic reticulum vesicle transporter N-terminal" evidence="9">
    <location>
        <begin position="42"/>
        <end position="132"/>
    </location>
</feature>
<dbReference type="InterPro" id="IPR045888">
    <property type="entry name" value="Erv"/>
</dbReference>
<dbReference type="OMA" id="QRHEGCR"/>
<comment type="subcellular location">
    <subcellularLocation>
        <location evidence="1">Membrane</location>
        <topology evidence="1">Multi-pass membrane protein</topology>
    </subcellularLocation>
</comment>
<organism evidence="10 11">
    <name type="scientific">Cyanidioschyzon merolae (strain NIES-3377 / 10D)</name>
    <name type="common">Unicellular red alga</name>
    <dbReference type="NCBI Taxonomy" id="280699"/>
    <lineage>
        <taxon>Eukaryota</taxon>
        <taxon>Rhodophyta</taxon>
        <taxon>Bangiophyceae</taxon>
        <taxon>Cyanidiales</taxon>
        <taxon>Cyanidiaceae</taxon>
        <taxon>Cyanidioschyzon</taxon>
    </lineage>
</organism>
<dbReference type="STRING" id="280699.M1UQN9"/>
<dbReference type="eggNOG" id="KOG2667">
    <property type="taxonomic scope" value="Eukaryota"/>
</dbReference>
<protein>
    <recommendedName>
        <fullName evidence="12">Endoplasmic reticulum-Golgi intermediate compartment protein 3</fullName>
    </recommendedName>
</protein>
<dbReference type="RefSeq" id="XP_005536112.1">
    <property type="nucleotide sequence ID" value="XM_005536055.1"/>
</dbReference>
<dbReference type="EMBL" id="AP006490">
    <property type="protein sequence ID" value="BAM79826.1"/>
    <property type="molecule type" value="Genomic_DNA"/>
</dbReference>
<keyword evidence="11" id="KW-1185">Reference proteome</keyword>
<evidence type="ECO:0000313" key="11">
    <source>
        <dbReference type="Proteomes" id="UP000007014"/>
    </source>
</evidence>
<accession>M1UQN9</accession>
<name>M1UQN9_CYAM1</name>
<evidence type="ECO:0000256" key="2">
    <source>
        <dbReference type="ARBA" id="ARBA00005648"/>
    </source>
</evidence>